<feature type="compositionally biased region" description="Gly residues" evidence="1">
    <location>
        <begin position="1"/>
        <end position="13"/>
    </location>
</feature>
<proteinExistence type="predicted"/>
<evidence type="ECO:0000256" key="2">
    <source>
        <dbReference type="SAM" id="Phobius"/>
    </source>
</evidence>
<evidence type="ECO:0000313" key="3">
    <source>
        <dbReference type="EMBL" id="GAA5163469.1"/>
    </source>
</evidence>
<dbReference type="Proteomes" id="UP001428817">
    <property type="component" value="Unassembled WGS sequence"/>
</dbReference>
<protein>
    <recommendedName>
        <fullName evidence="5">RDD family protein</fullName>
    </recommendedName>
</protein>
<accession>A0ABP9QKG6</accession>
<keyword evidence="2" id="KW-0812">Transmembrane</keyword>
<evidence type="ECO:0000313" key="4">
    <source>
        <dbReference type="Proteomes" id="UP001428817"/>
    </source>
</evidence>
<reference evidence="4" key="1">
    <citation type="journal article" date="2019" name="Int. J. Syst. Evol. Microbiol.">
        <title>The Global Catalogue of Microorganisms (GCM) 10K type strain sequencing project: providing services to taxonomists for standard genome sequencing and annotation.</title>
        <authorList>
            <consortium name="The Broad Institute Genomics Platform"/>
            <consortium name="The Broad Institute Genome Sequencing Center for Infectious Disease"/>
            <person name="Wu L."/>
            <person name="Ma J."/>
        </authorList>
    </citation>
    <scope>NUCLEOTIDE SEQUENCE [LARGE SCALE GENOMIC DNA]</scope>
    <source>
        <strain evidence="4">JCM 18303</strain>
    </source>
</reference>
<feature type="region of interest" description="Disordered" evidence="1">
    <location>
        <begin position="1"/>
        <end position="31"/>
    </location>
</feature>
<organism evidence="3 4">
    <name type="scientific">Pseudonocardia eucalypti</name>
    <dbReference type="NCBI Taxonomy" id="648755"/>
    <lineage>
        <taxon>Bacteria</taxon>
        <taxon>Bacillati</taxon>
        <taxon>Actinomycetota</taxon>
        <taxon>Actinomycetes</taxon>
        <taxon>Pseudonocardiales</taxon>
        <taxon>Pseudonocardiaceae</taxon>
        <taxon>Pseudonocardia</taxon>
    </lineage>
</organism>
<dbReference type="EMBL" id="BAABJP010000029">
    <property type="protein sequence ID" value="GAA5163469.1"/>
    <property type="molecule type" value="Genomic_DNA"/>
</dbReference>
<keyword evidence="4" id="KW-1185">Reference proteome</keyword>
<gene>
    <name evidence="3" type="ORF">GCM10023321_50420</name>
</gene>
<keyword evidence="2" id="KW-1133">Transmembrane helix</keyword>
<keyword evidence="2" id="KW-0472">Membrane</keyword>
<feature type="transmembrane region" description="Helical" evidence="2">
    <location>
        <begin position="51"/>
        <end position="74"/>
    </location>
</feature>
<evidence type="ECO:0008006" key="5">
    <source>
        <dbReference type="Google" id="ProtNLM"/>
    </source>
</evidence>
<sequence length="100" mass="10201">MFSGGDRFGGGLGTPHTGPASGVEGLVGGPQPVRGRPQLGVKLLAQLADQAVVVAVVFWTGVLVVVDVVVAFVAQELQPPAGKALVEFDQPVDQFGGPLR</sequence>
<name>A0ABP9QKG6_9PSEU</name>
<evidence type="ECO:0000256" key="1">
    <source>
        <dbReference type="SAM" id="MobiDB-lite"/>
    </source>
</evidence>
<comment type="caution">
    <text evidence="3">The sequence shown here is derived from an EMBL/GenBank/DDBJ whole genome shotgun (WGS) entry which is preliminary data.</text>
</comment>